<dbReference type="NCBIfam" id="TIGR02937">
    <property type="entry name" value="sigma70-ECF"/>
    <property type="match status" value="1"/>
</dbReference>
<dbReference type="Proteomes" id="UP000279089">
    <property type="component" value="Unassembled WGS sequence"/>
</dbReference>
<gene>
    <name evidence="6" type="ORF">EG028_18435</name>
</gene>
<dbReference type="Gene3D" id="1.10.10.10">
    <property type="entry name" value="Winged helix-like DNA-binding domain superfamily/Winged helix DNA-binding domain"/>
    <property type="match status" value="1"/>
</dbReference>
<dbReference type="GO" id="GO:0016987">
    <property type="term" value="F:sigma factor activity"/>
    <property type="evidence" value="ECO:0007669"/>
    <property type="project" value="UniProtKB-KW"/>
</dbReference>
<keyword evidence="7" id="KW-1185">Reference proteome</keyword>
<dbReference type="InterPro" id="IPR013249">
    <property type="entry name" value="RNA_pol_sigma70_r4_t2"/>
</dbReference>
<dbReference type="NCBIfam" id="TIGR02985">
    <property type="entry name" value="Sig70_bacteroi1"/>
    <property type="match status" value="1"/>
</dbReference>
<dbReference type="InterPro" id="IPR013324">
    <property type="entry name" value="RNA_pol_sigma_r3/r4-like"/>
</dbReference>
<dbReference type="PANTHER" id="PTHR43133:SF46">
    <property type="entry name" value="RNA POLYMERASE SIGMA-70 FACTOR ECF SUBFAMILY"/>
    <property type="match status" value="1"/>
</dbReference>
<dbReference type="InterPro" id="IPR039425">
    <property type="entry name" value="RNA_pol_sigma-70-like"/>
</dbReference>
<comment type="caution">
    <text evidence="6">The sequence shown here is derived from an EMBL/GenBank/DDBJ whole genome shotgun (WGS) entry which is preliminary data.</text>
</comment>
<dbReference type="InterPro" id="IPR036388">
    <property type="entry name" value="WH-like_DNA-bd_sf"/>
</dbReference>
<dbReference type="SUPFAM" id="SSF88946">
    <property type="entry name" value="Sigma2 domain of RNA polymerase sigma factors"/>
    <property type="match status" value="1"/>
</dbReference>
<keyword evidence="2" id="KW-0805">Transcription regulation</keyword>
<dbReference type="SMART" id="SM00421">
    <property type="entry name" value="HTH_LUXR"/>
    <property type="match status" value="1"/>
</dbReference>
<dbReference type="InterPro" id="IPR013325">
    <property type="entry name" value="RNA_pol_sigma_r2"/>
</dbReference>
<dbReference type="RefSeq" id="WP_120515763.1">
    <property type="nucleotide sequence ID" value="NZ_QXZY01000004.1"/>
</dbReference>
<dbReference type="PANTHER" id="PTHR43133">
    <property type="entry name" value="RNA POLYMERASE ECF-TYPE SIGMA FACTO"/>
    <property type="match status" value="1"/>
</dbReference>
<keyword evidence="4" id="KW-0804">Transcription</keyword>
<dbReference type="AlphaFoldDB" id="A0A3N4M7U6"/>
<evidence type="ECO:0000313" key="6">
    <source>
        <dbReference type="EMBL" id="RPD39624.1"/>
    </source>
</evidence>
<dbReference type="OrthoDB" id="764619at2"/>
<dbReference type="Gene3D" id="1.10.1740.10">
    <property type="match status" value="1"/>
</dbReference>
<dbReference type="InterPro" id="IPR007627">
    <property type="entry name" value="RNA_pol_sigma70_r2"/>
</dbReference>
<evidence type="ECO:0000256" key="3">
    <source>
        <dbReference type="ARBA" id="ARBA00023082"/>
    </source>
</evidence>
<evidence type="ECO:0000256" key="4">
    <source>
        <dbReference type="ARBA" id="ARBA00023163"/>
    </source>
</evidence>
<organism evidence="6 7">
    <name type="scientific">Chitinophaga barathri</name>
    <dbReference type="NCBI Taxonomy" id="1647451"/>
    <lineage>
        <taxon>Bacteria</taxon>
        <taxon>Pseudomonadati</taxon>
        <taxon>Bacteroidota</taxon>
        <taxon>Chitinophagia</taxon>
        <taxon>Chitinophagales</taxon>
        <taxon>Chitinophagaceae</taxon>
        <taxon>Chitinophaga</taxon>
    </lineage>
</organism>
<proteinExistence type="inferred from homology"/>
<keyword evidence="3" id="KW-0731">Sigma factor</keyword>
<name>A0A3N4M7U6_9BACT</name>
<feature type="domain" description="HTH luxR-type" evidence="5">
    <location>
        <begin position="135"/>
        <end position="195"/>
    </location>
</feature>
<accession>A0A3N4M7U6</accession>
<dbReference type="InterPro" id="IPR000792">
    <property type="entry name" value="Tscrpt_reg_LuxR_C"/>
</dbReference>
<protein>
    <submittedName>
        <fullName evidence="6">RNA polymerase sigma-70 factor</fullName>
    </submittedName>
</protein>
<comment type="similarity">
    <text evidence="1">Belongs to the sigma-70 factor family. ECF subfamily.</text>
</comment>
<evidence type="ECO:0000313" key="7">
    <source>
        <dbReference type="Proteomes" id="UP000279089"/>
    </source>
</evidence>
<dbReference type="Pfam" id="PF08281">
    <property type="entry name" value="Sigma70_r4_2"/>
    <property type="match status" value="1"/>
</dbReference>
<dbReference type="InterPro" id="IPR014327">
    <property type="entry name" value="RNA_pol_sigma70_bacteroid"/>
</dbReference>
<dbReference type="GO" id="GO:0003677">
    <property type="term" value="F:DNA binding"/>
    <property type="evidence" value="ECO:0007669"/>
    <property type="project" value="InterPro"/>
</dbReference>
<dbReference type="InterPro" id="IPR014284">
    <property type="entry name" value="RNA_pol_sigma-70_dom"/>
</dbReference>
<evidence type="ECO:0000256" key="2">
    <source>
        <dbReference type="ARBA" id="ARBA00023015"/>
    </source>
</evidence>
<dbReference type="SUPFAM" id="SSF88659">
    <property type="entry name" value="Sigma3 and sigma4 domains of RNA polymerase sigma factors"/>
    <property type="match status" value="1"/>
</dbReference>
<evidence type="ECO:0000256" key="1">
    <source>
        <dbReference type="ARBA" id="ARBA00010641"/>
    </source>
</evidence>
<dbReference type="Pfam" id="PF04542">
    <property type="entry name" value="Sigma70_r2"/>
    <property type="match status" value="1"/>
</dbReference>
<reference evidence="7" key="1">
    <citation type="submission" date="2018-11" db="EMBL/GenBank/DDBJ databases">
        <title>Chitinophaga lutea sp.nov., isolate from arsenic contaminated soil.</title>
        <authorList>
            <person name="Zong Y."/>
        </authorList>
    </citation>
    <scope>NUCLEOTIDE SEQUENCE [LARGE SCALE GENOMIC DNA]</scope>
    <source>
        <strain evidence="7">YLT18</strain>
    </source>
</reference>
<dbReference type="GO" id="GO:0006352">
    <property type="term" value="P:DNA-templated transcription initiation"/>
    <property type="evidence" value="ECO:0007669"/>
    <property type="project" value="InterPro"/>
</dbReference>
<sequence length="206" mass="24030">MNFIIIARHANYSDPELFALWQQGDEKAFNIIYERHFIRLVNIAYKKTGNTAAAEELAQDVFLSFHRQMPTLREDTIPENYLFIALKNRILNYHRQQLLQLRKDQALWKAPFFHTPEVNLQLEMKELHTYLKARIEELPPQCRTVFLLSREAQLSNKEVAEKLNISVNTVEQHMRKALRILRASLGNDVTLLLLLAADGLYLSATL</sequence>
<evidence type="ECO:0000259" key="5">
    <source>
        <dbReference type="SMART" id="SM00421"/>
    </source>
</evidence>
<dbReference type="EMBL" id="RMBX01000010">
    <property type="protein sequence ID" value="RPD39624.1"/>
    <property type="molecule type" value="Genomic_DNA"/>
</dbReference>